<proteinExistence type="predicted"/>
<evidence type="ECO:0000313" key="1">
    <source>
        <dbReference type="EMBL" id="MBU2951992.1"/>
    </source>
</evidence>
<dbReference type="Proteomes" id="UP001647509">
    <property type="component" value="Unassembled WGS sequence"/>
</dbReference>
<protein>
    <submittedName>
        <fullName evidence="1">Acyl carrier protein</fullName>
    </submittedName>
</protein>
<evidence type="ECO:0000313" key="2">
    <source>
        <dbReference type="Proteomes" id="UP001647509"/>
    </source>
</evidence>
<accession>A0ACC5UCD8</accession>
<name>A0ACC5UCD8_9FLAO</name>
<organism evidence="1 2">
    <name type="scientific">Pseudotamlana agarivorans</name>
    <dbReference type="NCBI Taxonomy" id="481183"/>
    <lineage>
        <taxon>Bacteria</taxon>
        <taxon>Pseudomonadati</taxon>
        <taxon>Bacteroidota</taxon>
        <taxon>Flavobacteriia</taxon>
        <taxon>Flavobacteriales</taxon>
        <taxon>Flavobacteriaceae</taxon>
        <taxon>Pseudotamlana</taxon>
    </lineage>
</organism>
<gene>
    <name evidence="1" type="ORF">KO493_14925</name>
</gene>
<reference evidence="1" key="1">
    <citation type="submission" date="2021-05" db="EMBL/GenBank/DDBJ databases">
        <title>Draft genomes of bacteria isolated from model marine particles.</title>
        <authorList>
            <person name="Datta M.S."/>
            <person name="Schwartzman J.A."/>
            <person name="Enke T.N."/>
            <person name="Saavedra J."/>
            <person name="Cermak N."/>
            <person name="Cordero O.X."/>
        </authorList>
    </citation>
    <scope>NUCLEOTIDE SEQUENCE</scope>
    <source>
        <strain evidence="1">I2M19</strain>
    </source>
</reference>
<keyword evidence="2" id="KW-1185">Reference proteome</keyword>
<comment type="caution">
    <text evidence="1">The sequence shown here is derived from an EMBL/GenBank/DDBJ whole genome shotgun (WGS) entry which is preliminary data.</text>
</comment>
<sequence>MSNHKKLENAFVSILEIDATSINDDLKYQSIPEWDSINHMFLITELENVFDIEIDSEDIIEIKSFADAKTILTKYGVAF</sequence>
<dbReference type="EMBL" id="JAHKPD010000024">
    <property type="protein sequence ID" value="MBU2951992.1"/>
    <property type="molecule type" value="Genomic_DNA"/>
</dbReference>